<dbReference type="RefSeq" id="WP_076342413.1">
    <property type="nucleotide sequence ID" value="NZ_CAJTMI010000046.1"/>
</dbReference>
<dbReference type="GO" id="GO:0008757">
    <property type="term" value="F:S-adenosylmethionine-dependent methyltransferase activity"/>
    <property type="evidence" value="ECO:0007669"/>
    <property type="project" value="TreeGrafter"/>
</dbReference>
<dbReference type="STRING" id="1862672.BO225_11765"/>
<evidence type="ECO:0000256" key="2">
    <source>
        <dbReference type="ARBA" id="ARBA00022679"/>
    </source>
</evidence>
<gene>
    <name evidence="4" type="ORF">BO225_11765</name>
</gene>
<evidence type="ECO:0000256" key="3">
    <source>
        <dbReference type="ARBA" id="ARBA00022691"/>
    </source>
</evidence>
<dbReference type="InterPro" id="IPR050362">
    <property type="entry name" value="Cation-dep_OMT"/>
</dbReference>
<dbReference type="Pfam" id="PF01596">
    <property type="entry name" value="Methyltransf_3"/>
    <property type="match status" value="1"/>
</dbReference>
<dbReference type="OrthoDB" id="9799672at2"/>
<evidence type="ECO:0000313" key="4">
    <source>
        <dbReference type="EMBL" id="OLU43668.1"/>
    </source>
</evidence>
<evidence type="ECO:0000256" key="1">
    <source>
        <dbReference type="ARBA" id="ARBA00022603"/>
    </source>
</evidence>
<dbReference type="PROSITE" id="PS51682">
    <property type="entry name" value="SAM_OMT_I"/>
    <property type="match status" value="1"/>
</dbReference>
<dbReference type="Gene3D" id="3.40.50.150">
    <property type="entry name" value="Vaccinia Virus protein VP39"/>
    <property type="match status" value="1"/>
</dbReference>
<dbReference type="EMBL" id="MPKA01000146">
    <property type="protein sequence ID" value="OLU43668.1"/>
    <property type="molecule type" value="Genomic_DNA"/>
</dbReference>
<reference evidence="4 5" key="1">
    <citation type="submission" date="2016-11" db="EMBL/GenBank/DDBJ databases">
        <title>Description of two novel members of the family Erysipelotrichaceae: Ileibacterium lipovorans gen. nov., sp. nov. and Dubosiella newyorkensis, gen. nov., sp. nov.</title>
        <authorList>
            <person name="Cox L.M."/>
            <person name="Sohn J."/>
            <person name="Tyrrell K.L."/>
            <person name="Citron D.M."/>
            <person name="Lawson P.A."/>
            <person name="Patel N.B."/>
            <person name="Iizumi T."/>
            <person name="Perez-Perez G.I."/>
            <person name="Goldstein E.J."/>
            <person name="Blaser M.J."/>
        </authorList>
    </citation>
    <scope>NUCLEOTIDE SEQUENCE [LARGE SCALE GENOMIC DNA]</scope>
    <source>
        <strain evidence="4 5">NYU-BL-A4</strain>
    </source>
</reference>
<dbReference type="GeneID" id="78276605"/>
<dbReference type="CDD" id="cd02440">
    <property type="entry name" value="AdoMet_MTases"/>
    <property type="match status" value="1"/>
</dbReference>
<keyword evidence="1 4" id="KW-0489">Methyltransferase</keyword>
<keyword evidence="5" id="KW-1185">Reference proteome</keyword>
<dbReference type="PANTHER" id="PTHR10509:SF14">
    <property type="entry name" value="CAFFEOYL-COA O-METHYLTRANSFERASE 3-RELATED"/>
    <property type="match status" value="1"/>
</dbReference>
<keyword evidence="3" id="KW-0949">S-adenosyl-L-methionine</keyword>
<dbReference type="GO" id="GO:0032259">
    <property type="term" value="P:methylation"/>
    <property type="evidence" value="ECO:0007669"/>
    <property type="project" value="UniProtKB-KW"/>
</dbReference>
<dbReference type="InterPro" id="IPR029063">
    <property type="entry name" value="SAM-dependent_MTases_sf"/>
</dbReference>
<evidence type="ECO:0000313" key="5">
    <source>
        <dbReference type="Proteomes" id="UP000186705"/>
    </source>
</evidence>
<comment type="caution">
    <text evidence="4">The sequence shown here is derived from an EMBL/GenBank/DDBJ whole genome shotgun (WGS) entry which is preliminary data.</text>
</comment>
<dbReference type="Proteomes" id="UP000186705">
    <property type="component" value="Unassembled WGS sequence"/>
</dbReference>
<organism evidence="4 5">
    <name type="scientific">Dubosiella newyorkensis</name>
    <dbReference type="NCBI Taxonomy" id="1862672"/>
    <lineage>
        <taxon>Bacteria</taxon>
        <taxon>Bacillati</taxon>
        <taxon>Bacillota</taxon>
        <taxon>Erysipelotrichia</taxon>
        <taxon>Erysipelotrichales</taxon>
        <taxon>Erysipelotrichaceae</taxon>
        <taxon>Dubosiella</taxon>
    </lineage>
</organism>
<sequence>MKTQAELKRFATKHQVPVMMDDGLQFLLETIMNQKGQRVLEIGTAIAKTAIAIASLDDSIQVTTIERDPEMIAQAKKNIKEAGLEERIHLIEGDANEVSIPSEKFDIIFIDAAKAQYQRFFAKYSPLLSEDGIIISDNMSFHGLVEHPENTKNRNTKHLVRKIAAYKDFLKNHSSFDTIFYSIGDGVALTRRK</sequence>
<protein>
    <submittedName>
        <fullName evidence="4">SAM-dependent methyltransferase</fullName>
    </submittedName>
</protein>
<dbReference type="SUPFAM" id="SSF53335">
    <property type="entry name" value="S-adenosyl-L-methionine-dependent methyltransferases"/>
    <property type="match status" value="1"/>
</dbReference>
<name>A0A1U7NJH9_9FIRM</name>
<dbReference type="InterPro" id="IPR002935">
    <property type="entry name" value="SAM_O-MeTrfase"/>
</dbReference>
<proteinExistence type="predicted"/>
<dbReference type="AlphaFoldDB" id="A0A1U7NJH9"/>
<keyword evidence="2 4" id="KW-0808">Transferase</keyword>
<dbReference type="PANTHER" id="PTHR10509">
    <property type="entry name" value="O-METHYLTRANSFERASE-RELATED"/>
    <property type="match status" value="1"/>
</dbReference>
<accession>A0A1U7NJH9</accession>
<dbReference type="GO" id="GO:0008171">
    <property type="term" value="F:O-methyltransferase activity"/>
    <property type="evidence" value="ECO:0007669"/>
    <property type="project" value="InterPro"/>
</dbReference>